<organism evidence="1 2">
    <name type="scientific">Selenomonas ruminantium</name>
    <dbReference type="NCBI Taxonomy" id="971"/>
    <lineage>
        <taxon>Bacteria</taxon>
        <taxon>Bacillati</taxon>
        <taxon>Bacillota</taxon>
        <taxon>Negativicutes</taxon>
        <taxon>Selenomonadales</taxon>
        <taxon>Selenomonadaceae</taxon>
        <taxon>Selenomonas</taxon>
    </lineage>
</organism>
<dbReference type="InterPro" id="IPR047881">
    <property type="entry name" value="LktA_repeat"/>
</dbReference>
<dbReference type="NCBIfam" id="NF012206">
    <property type="entry name" value="LktA_tand_53"/>
    <property type="match status" value="3"/>
</dbReference>
<proteinExistence type="predicted"/>
<comment type="caution">
    <text evidence="1">The sequence shown here is derived from an EMBL/GenBank/DDBJ whole genome shotgun (WGS) entry which is preliminary data.</text>
</comment>
<gene>
    <name evidence="1" type="ORF">E7201_01070</name>
</gene>
<sequence>VGVGGAVAYTAVGSSGNKERLRAEINHADITTTEAGRIEVSTTDSRKNGNNELEKSRVITVGAGFGVSWGKNFFNLQGGAAVSDIYKDSFAAMNNTNINASKESYHPAINVTADTKSKINTVGVGGSVDIMSQVKGAAGVAINRMNQNTKAEMATESGTTVVNAGLTQVRAAGDADIHSVGVGGLIGVGGQAAFAGSGSYNYMGNNVDAIIKNQKLTSNNSVGVVSQSDDRLYNFAGGFAIGANTKVGIGAAVSINKITGDTNAQVKGGSLTAADEDAIKVTRPQDDKLFTTDKLDLTTDRTKLSESRTEENKTGIVVDSSATHTLISQMSSGGVAASSSVGVNVDGTVNLNTIEGKTTAKIQDAGLNSADQYSHVNVNAIDYANIGSFTGTPSIGAAAAAGVSVGVSANWETLERTTAAEISSAGAKKNVYAKDLTVDAIGKHGSSALSLAAAAGGGKVGISSGDSIMRHKYNNTISALMNNVNAIFDGAAKIQAEHLGNSHAQNIGASLSAGLAAVSAGAGVAVMDDTSTVKSEVNSSDLKAKNSTDGKNISVLAKNENNWKENLVTASLAVGIGAGLAANVGINNTSGETAALVTKSQLEAYDVNVNATDKLTANYTGGVGAGGVGGVGVSVGLNNINSSVSAHVTDGSVVAANNIDVKAGAERNFNSSVTGVAVGGIGVGVNVAVTSINKGITDAQLSSATDEKGNSMGTDLGTKNEINVHLNGTTKDGKTYSGVNGAKGALGVDGAKFFGLKGTDSDLQGARNVQVSLATPATNKQGVHTEVSKETLTAAGNVNVKALDTSDIFEKNLEVTVGGGISATVADNIIHTNYDTDVTMNEAGITGKNVTVEAKQTQTDKGSDIEVKAGTGAIGIGVGVGYAGIVNKGATDVDITDSTIKGTENVAVSALDESKHKAQILNVGVSSVNATTTFASVENKNNVGVRLDGTNNISAAKNITIDAKKANALEAHNQGVGVGGVNVTVNHATIEDGEKDDKKNIVKGSAVSKITGTNGTFKADSFHFGATNDTKAKLSAGNVAVSIIGVSRMRGKGVMDMGAFVDVAGGSFNAKNVEFTSLLGSTNGRTLEGNVKGHNISVAAVAPDAVVLDTTVNGTVKVANSTFDTNTNLLLDNASYVDRKAYIYDVTAGAVAVGNTSADISGTETLNSTLAGKSGITKLNSLQVKTRGENTGKAFADAGGGGIVGYVGAHVSNASTNRVKSTIGGKWDIAEEAYILATQNDETRLTASEGHGSVIGVGGTSVDNKIDTTTNTTVENNTEITANRVYVSTTNAIATGAYDDINGNGAKDVQSYTLKDHFGGVISGNRLRSLLDITEKGTVTIGQGAKITTDNLQEYVASSQNDLVNHAQAKGGGAVVVTDAVTENKLNINNTVDVQSGALLSNEKSASTEDILLSAYDNQTLNSHSEATVAAGVVSPLVAKNLTTMDRTSNVTIAGTIESGSNAGLYAGADKNGVLSNLKADLKAGAYNYSAIPITSPTVDYKIAADKGLVDVSGTVRSTRDINATASGGREDIVTDESKWAWVTGGKGINKKFLSSNATTGSESSAEMRKSTVSVTGALIAGTADPINLTIGGSVADGLTITADNNQANDRVKQGITQGTFDYANTLGARLAELNKLIAAYDGNRGDVTQMAAYINERNRIQDEMKRLGLVEKDAQGNVTAYINSGRSVYYVEIPDIATSGGNINVKAEDFIGTGKLHANTAPPITITNASDAYLKLNNILMGEQGGSIVYSGYGAHLQNTVIPPETVEGNKKINEMNRNESGGSVANFSEIYGRTNGTAAGLLVQNTKTFSGDKESTIILTDEKKAQMRQEVNDDKDLSAEAKAQLIEEINNQSSITYTALTDIEVNGKISNFYGNVTISNASGDIRISGGSQEHPTGVFGNTVKLIAGNGTIAQDYKEGIVNINGDPEKYFVDKATTMKNNLGLSTTSADAKTQDEAVSRDSSTQEATGYIAGRDVYVSAANINVNGLIQSGYKTYMATASETALAAAKQRPSDRAAVVQNRTMYKVNDGGAKWSSTDNAFYYEAQIYWDPATDKLVVEDIDTQGGKVYLTGKIASTGDGRVLAADGAAEITVENQTALDMNVGSVLNNQREGIITIADTAKDTWTEYRRGKTRTITGYAQYLLDHRNDGDLYAGAASQENSLSVGSDLQYDVQGNQTYSWVNGDSVETVRTYEHYVRKGMWGAIETVNEEGLKAWEQSSTPIETTEGKKLGLPEGAVINQNSSNVPEYGKLHLEGSTKVLKDVIFDRTHDTWSSGFLGWFKHSRDRWKNGTTTIQLYDYSINASQPFKIGLIGSETGKIDIKSTNTNGGSINLTGNVANSHNEAALTVNSAAGSITQFDNTTLKSEIVNLSAKDDIKNIHIASLGQDVNNGTAVTDKIQLTAVSTGAGDIDITAAGGIRNNQSLPGNVEIVALKSQDGSNGFNSNAALGDVTLNAAGNITQSGSGVTIEGRGISLTSKNGGIGTASQAISIAASDLVYATDRSGAQVNAEAQGSIYLTEAEAGGNMRVGKIESKEGDITLTVAGGGFIDGLPVDDKSGSSEAVDDMVHRWIDAGLIDGEKDGSGNYTYKGAYIEGLEKSRDEYKANVIAAYDGKTQGDWQAEYARQKTAVTAIFASADYRDYKNGEGVYRDLDEAQVAAKLAADGHQNYVTYVKYGTADAYLQDTAAYKYSKYANADAYLAADATYKDLVNKAAQPTFEWTKDMMLYAVSEKIVNKDSGSSIQTERAANVLGRNITLNAAKGTVGTSTDKAVRITVDELASNEGIAKMKQIMNVSAADVTANRDTDGNLVSFDISNNMPLGVKSSGTLNVKAGGNISVAGRTDTAGEHSAINVGSVDATQNGATGDVRLHSDQGIYNAGNSSDTNIKGRNLLLTGGKESIGTADKNLNISLTGELTEARANKNIFIRNMDMDRFLTLGAMYAGDTISLNSEKGFLMGSANSDIAESYINAGKKLEFKTNETSGIVGDNDTNNAIRVLNNRAVINIAAKSAYIRGMGSLLLGIQNGTLTLGSIRTVGAFTAVSDGSLSVGREEEKDDDGNVMKTAVTGVINGGGDVLLSAKDELALDGTVQTGNLTLKAVNGNITQTDKGAITAGTVKTVNGKSLLLENAANQFSSLTVDGIETTAAEKPAIDGDVRIKDNDAALTVAIKRQVAGDIAVHNLRGNGTLANTGDLTAAGSIALGAQGTLRQTANTTFTAGKNVELSSVTADINQAADAGIKASKVTAVSAKSVDLQGAGNTFQSITVQGAVANTPLAGDVLVGTAADTLSLAVQPAVQGNIVAVNRDNAGNIQVDSALQAQNDEAAVTGNKGNVSLIAGGDVLINGDITTGMLRPQPLSTLDVNAMLTDPHNALTIRAGGAIKEVADVKIVTPLVDTYSGKGVSLENEENQFAIFMSKGLTDHAPIDGSVKAKTSYDGNYVTAMRAEQIKGDAEFTNKSANGNLRLLVDNGTPANKLNVLGGNGTQGNLRLLAGKDITFLGDVYVQHNLAAATTGTGSIYGLGKGLEAGNDIFMQAKNSVFYIGTMKAANDINIQVWHADSANEDSGIHIGTLEGILDNAIEGHGNVSANTDTLFTAGNNVSFQVDGNGDIELLGNIKAENGIVKGSIFGKGNIDIGQRDVLNEKTITAKGDVTLETGQGDIAIVKGIESEDESIKLDTGRGNIIVGRENVTQEESLIANKNVSIGTNTGTITIQGKTATVVGDISMKAGQDVYEPGIEHGNFIIREDGKIDSGAGINLYGRNGDIFITDKLGAKQSITAAITEQGSVIFATDVNVTKNVNISTENGFIAVGYTVNAEEGKVNLKTGTGDVLVGKDVTAGTGVDIATDDGNIVVGAAATGDDGDVLARSGDVSIKAAKGNVEIAKTVTAQTGSIDISTGNGEILIGDNGSDVKTVTARENINLDTKEGRIVVYGKTSTEEGDITLAARRQEYVSGAANSSFVIDQNGKLEAGRTITLHVGNGDLHISDRIQAKADLQTELEGKGGVYFDTDVNVAGPLNVKNNEGDIQIGHNVRAAKDIAMTAGKGSIQVGAAVAAAEGSVKLSTVQGGIDVGGTVSAGQDVALSTDTGNILVGEAVLAGNSVNAQIRQGDVEIQKAVTAKQGSIDVQVGTGGILIGDNGPDVETVTARENIDMSVDQGKIKIYGKTSTQNGDIYMSAGEETYTAGMRNIIIEQNGEIASGRDVTLTGRNGDLHVTDAVQAQRNLNVQVKNAGGVSFDSTVDVTGTVTARTENGAISVADTLTGNLVDLRTESGDIQIGHNVQAAKDIAMTAGKGSIQVGAAVAAAEGSVKLSTVQGGIDVGGTVSAGQDVALSTDTGNILVGEAVLAGNSVNAQIRQGDVEIQKAVTAKQGSIDVQVGTGGILIGDNGPDVETVTARENIDMSVDQGKIKIYGKTSTQNGDIYMSAGEETYTAGMRNIIIEQNGEIASGRDVTLTGRNGDLHVTDAVQAQRNLNVQVKNAGGVSFDSTVDVTGTVTARTENGAISVADTLTGNLVDLRTESGDVSVGGDITSHTAVTIQAGKGNIVTENVTAQEAVNVAVTNGNITMHDVTAGADASVTSSEQGSINAHNIVSAGITHVALSKGDLFLNLAEGKGVLLQMEDNTAASQVNQVLAEAGGQGTDVALTGNYVQIGTLAAKGGDAVLEVSAMGAGQQKLISGNFTIGSLSAPQGTHIPTLWSNRGSVHVAEGQLLLDDVLAVDKLYVDNAHTDMAIFGRTPTRDGQQLTYWNNLSMADSKARGYQLYTDGRVRTAKAVLIDAGRNLGKLYGDNLSVVDMMSERETNRHGVFTFDRRQLVEPDEKLHTQVTFDPLFWDFAGWQPEETKEAGPAQSEE</sequence>
<feature type="non-terminal residue" evidence="1">
    <location>
        <position position="1"/>
    </location>
</feature>
<evidence type="ECO:0000313" key="2">
    <source>
        <dbReference type="Proteomes" id="UP000761380"/>
    </source>
</evidence>
<dbReference type="EMBL" id="SVBY01000004">
    <property type="protein sequence ID" value="MBE6091762.1"/>
    <property type="molecule type" value="Genomic_DNA"/>
</dbReference>
<name>A0A928A0G6_SELRU</name>
<reference evidence="1" key="1">
    <citation type="submission" date="2019-04" db="EMBL/GenBank/DDBJ databases">
        <title>Evolution of Biomass-Degrading Anaerobic Consortia Revealed by Metagenomics.</title>
        <authorList>
            <person name="Peng X."/>
        </authorList>
    </citation>
    <scope>NUCLEOTIDE SEQUENCE</scope>
    <source>
        <strain evidence="1">SIG240</strain>
    </source>
</reference>
<accession>A0A928A0G6</accession>
<dbReference type="Proteomes" id="UP000761380">
    <property type="component" value="Unassembled WGS sequence"/>
</dbReference>
<evidence type="ECO:0000313" key="1">
    <source>
        <dbReference type="EMBL" id="MBE6091762.1"/>
    </source>
</evidence>
<protein>
    <submittedName>
        <fullName evidence="1">Uncharacterized protein</fullName>
    </submittedName>
</protein>